<dbReference type="Gene3D" id="3.30.420.10">
    <property type="entry name" value="Ribonuclease H-like superfamily/Ribonuclease H"/>
    <property type="match status" value="2"/>
</dbReference>
<dbReference type="InterPro" id="IPR002156">
    <property type="entry name" value="RNaseH_domain"/>
</dbReference>
<dbReference type="PANTHER" id="PTHR48475:SF2">
    <property type="entry name" value="RIBONUCLEASE H"/>
    <property type="match status" value="1"/>
</dbReference>
<dbReference type="Pfam" id="PF13456">
    <property type="entry name" value="RVT_3"/>
    <property type="match status" value="1"/>
</dbReference>
<dbReference type="InterPro" id="IPR012337">
    <property type="entry name" value="RNaseH-like_sf"/>
</dbReference>
<proteinExistence type="predicted"/>
<feature type="region of interest" description="Disordered" evidence="1">
    <location>
        <begin position="1"/>
        <end position="21"/>
    </location>
</feature>
<dbReference type="AlphaFoldDB" id="A0A6P4D0N7"/>
<dbReference type="Proteomes" id="UP000515211">
    <property type="component" value="Chromosome 1"/>
</dbReference>
<reference evidence="4" key="2">
    <citation type="submission" date="2025-08" db="UniProtKB">
        <authorList>
            <consortium name="RefSeq"/>
        </authorList>
    </citation>
    <scope>IDENTIFICATION</scope>
    <source>
        <tissue evidence="4">Whole plant</tissue>
    </source>
</reference>
<dbReference type="Gene3D" id="1.10.340.70">
    <property type="match status" value="1"/>
</dbReference>
<protein>
    <submittedName>
        <fullName evidence="4">Uncharacterized protein LOC107483914</fullName>
    </submittedName>
</protein>
<dbReference type="SUPFAM" id="SSF53098">
    <property type="entry name" value="Ribonuclease H-like"/>
    <property type="match status" value="1"/>
</dbReference>
<dbReference type="SUPFAM" id="SSF56672">
    <property type="entry name" value="DNA/RNA polymerases"/>
    <property type="match status" value="1"/>
</dbReference>
<dbReference type="RefSeq" id="XP_015960038.1">
    <property type="nucleotide sequence ID" value="XM_016104552.1"/>
</dbReference>
<keyword evidence="3" id="KW-1185">Reference proteome</keyword>
<dbReference type="CDD" id="cd09279">
    <property type="entry name" value="RNase_HI_like"/>
    <property type="match status" value="1"/>
</dbReference>
<dbReference type="KEGG" id="adu:107483914"/>
<feature type="domain" description="RNase H type-1" evidence="2">
    <location>
        <begin position="247"/>
        <end position="376"/>
    </location>
</feature>
<dbReference type="Pfam" id="PF17921">
    <property type="entry name" value="Integrase_H2C2"/>
    <property type="match status" value="1"/>
</dbReference>
<dbReference type="InterPro" id="IPR043128">
    <property type="entry name" value="Rev_trsase/Diguanyl_cyclase"/>
</dbReference>
<feature type="compositionally biased region" description="Polar residues" evidence="1">
    <location>
        <begin position="1"/>
        <end position="12"/>
    </location>
</feature>
<sequence length="622" mass="70360">MSVTGSTSSQPINPHKPEISFLPKDYKATDRNLDEPVVISTQVEEPLVKKILMDPGSSANVQYQRLMDKMFSNPIGRNIEVYVDDMVAKTLHASNHIKDLKEIFQQLRAYNMKLNPEKCAFGVQGGKFLGFMLTYRDIEANLEKCPAILNMRSPRTVKEISKTRKACPDLSNNGQTFATLLPESTIIVRTEQPLWQILTKPELAGRLIKWSIELSEYDIQYQPGGALKSQVLAYFITEFTVDEPSPTSNTWTLYIDGASNNKSSGAGILLEDEKETALEQFVQFTFHACNNQAEYEALIAELRLAHTIGVTQLNIKCDSLLVVQQVTGNFQVKNPLLEKYSAIVNDLVNSFQKFEISHIPREQNDRADILSKLAATRSQTKKPKLSQLTFNEPSVMLIEMSSISQKEDWRKPFIHYLQTGQIPENVQNKREFKRRASFYTLLGSELYKRGFTRLLLKCLNTADAKLAMDEVHEGVCGTHKGGRSLASKILRAGYYWPTLQQDCTSKVQHCDHCQHHVPIIHNPAEQLHSSEFSSVEHPQTNSLGEAANKIILQGLRKKLEDYKGEWAELIPEVLWNYNTTEQSSTKETPFRLVYGSDAMLPIEISLQSPKTESINEGNNVES</sequence>
<name>A0A6P4D0N7_ARADU</name>
<dbReference type="InterPro" id="IPR000477">
    <property type="entry name" value="RT_dom"/>
</dbReference>
<dbReference type="PANTHER" id="PTHR48475">
    <property type="entry name" value="RIBONUCLEASE H"/>
    <property type="match status" value="1"/>
</dbReference>
<dbReference type="Gene3D" id="3.30.70.270">
    <property type="match status" value="1"/>
</dbReference>
<dbReference type="Pfam" id="PF00078">
    <property type="entry name" value="RVT_1"/>
    <property type="match status" value="1"/>
</dbReference>
<dbReference type="InterPro" id="IPR043502">
    <property type="entry name" value="DNA/RNA_pol_sf"/>
</dbReference>
<evidence type="ECO:0000256" key="1">
    <source>
        <dbReference type="SAM" id="MobiDB-lite"/>
    </source>
</evidence>
<accession>A0A6P4D0N7</accession>
<organism evidence="3 4">
    <name type="scientific">Arachis duranensis</name>
    <name type="common">Wild peanut</name>
    <dbReference type="NCBI Taxonomy" id="130453"/>
    <lineage>
        <taxon>Eukaryota</taxon>
        <taxon>Viridiplantae</taxon>
        <taxon>Streptophyta</taxon>
        <taxon>Embryophyta</taxon>
        <taxon>Tracheophyta</taxon>
        <taxon>Spermatophyta</taxon>
        <taxon>Magnoliopsida</taxon>
        <taxon>eudicotyledons</taxon>
        <taxon>Gunneridae</taxon>
        <taxon>Pentapetalae</taxon>
        <taxon>rosids</taxon>
        <taxon>fabids</taxon>
        <taxon>Fabales</taxon>
        <taxon>Fabaceae</taxon>
        <taxon>Papilionoideae</taxon>
        <taxon>50 kb inversion clade</taxon>
        <taxon>dalbergioids sensu lato</taxon>
        <taxon>Dalbergieae</taxon>
        <taxon>Pterocarpus clade</taxon>
        <taxon>Arachis</taxon>
    </lineage>
</organism>
<dbReference type="InterPro" id="IPR036397">
    <property type="entry name" value="RNaseH_sf"/>
</dbReference>
<dbReference type="InterPro" id="IPR041588">
    <property type="entry name" value="Integrase_H2C2"/>
</dbReference>
<dbReference type="CDD" id="cd01647">
    <property type="entry name" value="RT_LTR"/>
    <property type="match status" value="1"/>
</dbReference>
<evidence type="ECO:0000313" key="4">
    <source>
        <dbReference type="RefSeq" id="XP_015960038.1"/>
    </source>
</evidence>
<gene>
    <name evidence="4" type="primary">LOC107483914</name>
</gene>
<dbReference type="GO" id="GO:0004523">
    <property type="term" value="F:RNA-DNA hybrid ribonuclease activity"/>
    <property type="evidence" value="ECO:0007669"/>
    <property type="project" value="InterPro"/>
</dbReference>
<dbReference type="GO" id="GO:0003676">
    <property type="term" value="F:nucleic acid binding"/>
    <property type="evidence" value="ECO:0007669"/>
    <property type="project" value="InterPro"/>
</dbReference>
<evidence type="ECO:0000313" key="3">
    <source>
        <dbReference type="Proteomes" id="UP000515211"/>
    </source>
</evidence>
<evidence type="ECO:0000259" key="2">
    <source>
        <dbReference type="PROSITE" id="PS50879"/>
    </source>
</evidence>
<reference evidence="3" key="1">
    <citation type="journal article" date="2016" name="Nat. Genet.">
        <title>The genome sequences of Arachis duranensis and Arachis ipaensis, the diploid ancestors of cultivated peanut.</title>
        <authorList>
            <person name="Bertioli D.J."/>
            <person name="Cannon S.B."/>
            <person name="Froenicke L."/>
            <person name="Huang G."/>
            <person name="Farmer A.D."/>
            <person name="Cannon E.K."/>
            <person name="Liu X."/>
            <person name="Gao D."/>
            <person name="Clevenger J."/>
            <person name="Dash S."/>
            <person name="Ren L."/>
            <person name="Moretzsohn M.C."/>
            <person name="Shirasawa K."/>
            <person name="Huang W."/>
            <person name="Vidigal B."/>
            <person name="Abernathy B."/>
            <person name="Chu Y."/>
            <person name="Niederhuth C.E."/>
            <person name="Umale P."/>
            <person name="Araujo A.C."/>
            <person name="Kozik A."/>
            <person name="Kim K.D."/>
            <person name="Burow M.D."/>
            <person name="Varshney R.K."/>
            <person name="Wang X."/>
            <person name="Zhang X."/>
            <person name="Barkley N."/>
            <person name="Guimaraes P.M."/>
            <person name="Isobe S."/>
            <person name="Guo B."/>
            <person name="Liao B."/>
            <person name="Stalker H.T."/>
            <person name="Schmitz R.J."/>
            <person name="Scheffler B.E."/>
            <person name="Leal-Bertioli S.C."/>
            <person name="Xun X."/>
            <person name="Jackson S.A."/>
            <person name="Michelmore R."/>
            <person name="Ozias-Akins P."/>
        </authorList>
    </citation>
    <scope>NUCLEOTIDE SEQUENCE [LARGE SCALE GENOMIC DNA]</scope>
    <source>
        <strain evidence="3">cv. V14167</strain>
    </source>
</reference>
<dbReference type="GeneID" id="107483914"/>
<dbReference type="PROSITE" id="PS50879">
    <property type="entry name" value="RNASE_H_1"/>
    <property type="match status" value="1"/>
</dbReference>